<evidence type="ECO:0000313" key="1">
    <source>
        <dbReference type="EMBL" id="CAL5073401.1"/>
    </source>
</evidence>
<dbReference type="InterPro" id="IPR011043">
    <property type="entry name" value="Gal_Oxase/kelch_b-propeller"/>
</dbReference>
<dbReference type="PANTHER" id="PTHR33165:SF86">
    <property type="entry name" value="EXPRESSED PROTEIN"/>
    <property type="match status" value="1"/>
</dbReference>
<evidence type="ECO:0000313" key="2">
    <source>
        <dbReference type="Proteomes" id="UP001497457"/>
    </source>
</evidence>
<dbReference type="EMBL" id="OZ075116">
    <property type="protein sequence ID" value="CAL5073401.1"/>
    <property type="molecule type" value="Genomic_DNA"/>
</dbReference>
<proteinExistence type="predicted"/>
<dbReference type="AlphaFoldDB" id="A0ABC9FD03"/>
<protein>
    <recommendedName>
        <fullName evidence="3">F-box domain-containing protein</fullName>
    </recommendedName>
</protein>
<accession>A0ABC9FD03</accession>
<organism evidence="1 2">
    <name type="scientific">Urochloa decumbens</name>
    <dbReference type="NCBI Taxonomy" id="240449"/>
    <lineage>
        <taxon>Eukaryota</taxon>
        <taxon>Viridiplantae</taxon>
        <taxon>Streptophyta</taxon>
        <taxon>Embryophyta</taxon>
        <taxon>Tracheophyta</taxon>
        <taxon>Spermatophyta</taxon>
        <taxon>Magnoliopsida</taxon>
        <taxon>Liliopsida</taxon>
        <taxon>Poales</taxon>
        <taxon>Poaceae</taxon>
        <taxon>PACMAD clade</taxon>
        <taxon>Panicoideae</taxon>
        <taxon>Panicodae</taxon>
        <taxon>Paniceae</taxon>
        <taxon>Melinidinae</taxon>
        <taxon>Urochloa</taxon>
    </lineage>
</organism>
<gene>
    <name evidence="1" type="ORF">URODEC1_LOCUS104584</name>
</gene>
<keyword evidence="2" id="KW-1185">Reference proteome</keyword>
<reference evidence="2" key="1">
    <citation type="submission" date="2024-06" db="EMBL/GenBank/DDBJ databases">
        <authorList>
            <person name="Ryan C."/>
        </authorList>
    </citation>
    <scope>NUCLEOTIDE SEQUENCE [LARGE SCALE GENOMIC DNA]</scope>
</reference>
<sequence length="369" mass="39804">MAGWSSLPADLVNRVADRLLAATDLDYYMALRAVCHGWRSATADPKASPRRFLPRLWTMLDEVHQTDARLFVNAATGRFVRKDLPLLRGYFVVAGGGGGAIVLAERAAPHAARVLNPFTGSLLRFEAPVPSERVVSAHVIGSGSSSLTLVLICDESGTIYWANPDSACFVEFKQKHYAHPLIKLALVGAIYDAAAREDGLSMATSLLVSSANKILTQACKPLADYSSSSDQGQAGGNRCFLVESAGEMLIVFKLPDHIKVFKIDTRRNLIEPMKAAVPSSSGIAGACLLEDGKEVLTGGAIDPLNPFTLSPKVSPPFTVVQLLCSYTFEVRNPGLRWDKMLGTLSALYPESVACTDELFAYGCESEDDY</sequence>
<reference evidence="1 2" key="2">
    <citation type="submission" date="2024-10" db="EMBL/GenBank/DDBJ databases">
        <authorList>
            <person name="Ryan C."/>
        </authorList>
    </citation>
    <scope>NUCLEOTIDE SEQUENCE [LARGE SCALE GENOMIC DNA]</scope>
</reference>
<dbReference type="Proteomes" id="UP001497457">
    <property type="component" value="Chromosome 6rd"/>
</dbReference>
<evidence type="ECO:0008006" key="3">
    <source>
        <dbReference type="Google" id="ProtNLM"/>
    </source>
</evidence>
<dbReference type="PANTHER" id="PTHR33165">
    <property type="entry name" value="F-BOX DOMAIN CONTAINING PROTEIN-LIKE-RELATED"/>
    <property type="match status" value="1"/>
</dbReference>
<dbReference type="SUPFAM" id="SSF50965">
    <property type="entry name" value="Galactose oxidase, central domain"/>
    <property type="match status" value="1"/>
</dbReference>
<name>A0ABC9FD03_9POAL</name>